<keyword evidence="2" id="KW-1185">Reference proteome</keyword>
<dbReference type="EMBL" id="JANBPW010000214">
    <property type="protein sequence ID" value="KAJ1950390.1"/>
    <property type="molecule type" value="Genomic_DNA"/>
</dbReference>
<reference evidence="1" key="1">
    <citation type="submission" date="2022-07" db="EMBL/GenBank/DDBJ databases">
        <title>Phylogenomic reconstructions and comparative analyses of Kickxellomycotina fungi.</title>
        <authorList>
            <person name="Reynolds N.K."/>
            <person name="Stajich J.E."/>
            <person name="Barry K."/>
            <person name="Grigoriev I.V."/>
            <person name="Crous P."/>
            <person name="Smith M.E."/>
        </authorList>
    </citation>
    <scope>NUCLEOTIDE SEQUENCE</scope>
    <source>
        <strain evidence="1">NRRL 5244</strain>
    </source>
</reference>
<name>A0ACC1JFX0_9FUNG</name>
<evidence type="ECO:0000313" key="2">
    <source>
        <dbReference type="Proteomes" id="UP001150603"/>
    </source>
</evidence>
<dbReference type="Proteomes" id="UP001150603">
    <property type="component" value="Unassembled WGS sequence"/>
</dbReference>
<accession>A0ACC1JFX0</accession>
<comment type="caution">
    <text evidence="1">The sequence shown here is derived from an EMBL/GenBank/DDBJ whole genome shotgun (WGS) entry which is preliminary data.</text>
</comment>
<organism evidence="1 2">
    <name type="scientific">Linderina macrospora</name>
    <dbReference type="NCBI Taxonomy" id="4868"/>
    <lineage>
        <taxon>Eukaryota</taxon>
        <taxon>Fungi</taxon>
        <taxon>Fungi incertae sedis</taxon>
        <taxon>Zoopagomycota</taxon>
        <taxon>Kickxellomycotina</taxon>
        <taxon>Kickxellomycetes</taxon>
        <taxon>Kickxellales</taxon>
        <taxon>Kickxellaceae</taxon>
        <taxon>Linderina</taxon>
    </lineage>
</organism>
<sequence>MPSVYQALHNNKPILVGLVVTPIGLYMGMRLKEYRKSQQVAAVQREAATVDSVERKKDTGSEIRLELQDVRNARSLLRRQESQLSVELESIGTKIQRLDEMQNGK</sequence>
<gene>
    <name evidence="1" type="ORF">FBU59_000707</name>
</gene>
<evidence type="ECO:0000313" key="1">
    <source>
        <dbReference type="EMBL" id="KAJ1950390.1"/>
    </source>
</evidence>
<proteinExistence type="predicted"/>
<protein>
    <submittedName>
        <fullName evidence="1">Uncharacterized protein</fullName>
    </submittedName>
</protein>